<dbReference type="InterPro" id="IPR051717">
    <property type="entry name" value="MFS_MFSD6"/>
</dbReference>
<feature type="transmembrane region" description="Helical" evidence="7">
    <location>
        <begin position="527"/>
        <end position="546"/>
    </location>
</feature>
<reference evidence="9" key="1">
    <citation type="submission" date="2015-11" db="EMBL/GenBank/DDBJ databases">
        <title>De novo transcriptome assembly of four potential Pierce s Disease insect vectors from Arizona vineyards.</title>
        <authorList>
            <person name="Tassone E.E."/>
        </authorList>
    </citation>
    <scope>NUCLEOTIDE SEQUENCE</scope>
</reference>
<dbReference type="SUPFAM" id="SSF103473">
    <property type="entry name" value="MFS general substrate transporter"/>
    <property type="match status" value="2"/>
</dbReference>
<feature type="transmembrane region" description="Helical" evidence="7">
    <location>
        <begin position="592"/>
        <end position="613"/>
    </location>
</feature>
<evidence type="ECO:0000256" key="2">
    <source>
        <dbReference type="ARBA" id="ARBA00005241"/>
    </source>
</evidence>
<dbReference type="AlphaFoldDB" id="A0A1B6I0K6"/>
<feature type="domain" description="Major facilitator superfamily associated" evidence="8">
    <location>
        <begin position="22"/>
        <end position="686"/>
    </location>
</feature>
<evidence type="ECO:0000256" key="7">
    <source>
        <dbReference type="SAM" id="Phobius"/>
    </source>
</evidence>
<protein>
    <recommendedName>
        <fullName evidence="8">Major facilitator superfamily associated domain-containing protein</fullName>
    </recommendedName>
</protein>
<feature type="transmembrane region" description="Helical" evidence="7">
    <location>
        <begin position="89"/>
        <end position="107"/>
    </location>
</feature>
<gene>
    <name evidence="9" type="ORF">g.23675</name>
    <name evidence="10" type="ORF">g.23679</name>
</gene>
<dbReference type="Pfam" id="PF12832">
    <property type="entry name" value="MFS_1_like"/>
    <property type="match status" value="1"/>
</dbReference>
<feature type="transmembrane region" description="Helical" evidence="7">
    <location>
        <begin position="488"/>
        <end position="507"/>
    </location>
</feature>
<evidence type="ECO:0000256" key="6">
    <source>
        <dbReference type="SAM" id="MobiDB-lite"/>
    </source>
</evidence>
<feature type="compositionally biased region" description="Low complexity" evidence="6">
    <location>
        <begin position="780"/>
        <end position="789"/>
    </location>
</feature>
<feature type="transmembrane region" description="Helical" evidence="7">
    <location>
        <begin position="558"/>
        <end position="580"/>
    </location>
</feature>
<evidence type="ECO:0000256" key="1">
    <source>
        <dbReference type="ARBA" id="ARBA00004141"/>
    </source>
</evidence>
<evidence type="ECO:0000256" key="4">
    <source>
        <dbReference type="ARBA" id="ARBA00022989"/>
    </source>
</evidence>
<dbReference type="PANTHER" id="PTHR16172:SF35">
    <property type="entry name" value="MAJOR FACILITATOR SUPERFAMILY (MFS) PROFILE DOMAIN-CONTAINING PROTEIN"/>
    <property type="match status" value="1"/>
</dbReference>
<dbReference type="Gene3D" id="1.20.1250.20">
    <property type="entry name" value="MFS general substrate transporter like domains"/>
    <property type="match status" value="3"/>
</dbReference>
<feature type="transmembrane region" description="Helical" evidence="7">
    <location>
        <begin position="619"/>
        <end position="640"/>
    </location>
</feature>
<feature type="transmembrane region" description="Helical" evidence="7">
    <location>
        <begin position="455"/>
        <end position="476"/>
    </location>
</feature>
<keyword evidence="5 7" id="KW-0472">Membrane</keyword>
<comment type="subcellular location">
    <subcellularLocation>
        <location evidence="1">Membrane</location>
        <topology evidence="1">Multi-pass membrane protein</topology>
    </subcellularLocation>
</comment>
<proteinExistence type="inferred from homology"/>
<feature type="transmembrane region" description="Helical" evidence="7">
    <location>
        <begin position="55"/>
        <end position="77"/>
    </location>
</feature>
<dbReference type="InterPro" id="IPR024989">
    <property type="entry name" value="MFS_assoc_dom"/>
</dbReference>
<feature type="transmembrane region" description="Helical" evidence="7">
    <location>
        <begin position="21"/>
        <end position="43"/>
    </location>
</feature>
<evidence type="ECO:0000313" key="9">
    <source>
        <dbReference type="EMBL" id="JAS80453.1"/>
    </source>
</evidence>
<evidence type="ECO:0000313" key="10">
    <source>
        <dbReference type="EMBL" id="JAS98915.1"/>
    </source>
</evidence>
<organism evidence="9">
    <name type="scientific">Homalodisca liturata</name>
    <dbReference type="NCBI Taxonomy" id="320908"/>
    <lineage>
        <taxon>Eukaryota</taxon>
        <taxon>Metazoa</taxon>
        <taxon>Ecdysozoa</taxon>
        <taxon>Arthropoda</taxon>
        <taxon>Hexapoda</taxon>
        <taxon>Insecta</taxon>
        <taxon>Pterygota</taxon>
        <taxon>Neoptera</taxon>
        <taxon>Paraneoptera</taxon>
        <taxon>Hemiptera</taxon>
        <taxon>Auchenorrhyncha</taxon>
        <taxon>Membracoidea</taxon>
        <taxon>Cicadellidae</taxon>
        <taxon>Cicadellinae</taxon>
        <taxon>Proconiini</taxon>
        <taxon>Homalodisca</taxon>
    </lineage>
</organism>
<feature type="region of interest" description="Disordered" evidence="6">
    <location>
        <begin position="745"/>
        <end position="829"/>
    </location>
</feature>
<keyword evidence="3 7" id="KW-0812">Transmembrane</keyword>
<feature type="transmembrane region" description="Helical" evidence="7">
    <location>
        <begin position="652"/>
        <end position="675"/>
    </location>
</feature>
<dbReference type="CDD" id="cd17335">
    <property type="entry name" value="MFS_MFSD6"/>
    <property type="match status" value="1"/>
</dbReference>
<feature type="transmembrane region" description="Helical" evidence="7">
    <location>
        <begin position="414"/>
        <end position="443"/>
    </location>
</feature>
<dbReference type="PANTHER" id="PTHR16172">
    <property type="entry name" value="MAJOR FACILITATOR SUPERFAMILY DOMAIN-CONTAINING PROTEIN 6-LIKE"/>
    <property type="match status" value="1"/>
</dbReference>
<evidence type="ECO:0000259" key="8">
    <source>
        <dbReference type="Pfam" id="PF12832"/>
    </source>
</evidence>
<evidence type="ECO:0000256" key="3">
    <source>
        <dbReference type="ARBA" id="ARBA00022692"/>
    </source>
</evidence>
<dbReference type="EMBL" id="GECU01008791">
    <property type="protein sequence ID" value="JAS98915.1"/>
    <property type="molecule type" value="Transcribed_RNA"/>
</dbReference>
<dbReference type="InterPro" id="IPR036259">
    <property type="entry name" value="MFS_trans_sf"/>
</dbReference>
<dbReference type="EMBL" id="GECU01027253">
    <property type="protein sequence ID" value="JAS80453.1"/>
    <property type="molecule type" value="Transcribed_RNA"/>
</dbReference>
<accession>A0A1B6I0K6</accession>
<evidence type="ECO:0000256" key="5">
    <source>
        <dbReference type="ARBA" id="ARBA00023136"/>
    </source>
</evidence>
<dbReference type="GO" id="GO:0016020">
    <property type="term" value="C:membrane"/>
    <property type="evidence" value="ECO:0007669"/>
    <property type="project" value="UniProtKB-SubCell"/>
</dbReference>
<feature type="compositionally biased region" description="Polar residues" evidence="6">
    <location>
        <begin position="812"/>
        <end position="822"/>
    </location>
</feature>
<keyword evidence="4 7" id="KW-1133">Transmembrane helix</keyword>
<feature type="transmembrane region" description="Helical" evidence="7">
    <location>
        <begin position="687"/>
        <end position="708"/>
    </location>
</feature>
<sequence>MFYLNTFCNRISSDFKQKELLPLKLLFFVHASTLFVLYPYLTIHMRELGINVEEAAIMSAVTPIVAIIMPPIAGVIADRIGNFKYILSLFNALGGAISLLLLLVPVGRINFTYPDRAILAVTCPTNAEGMLSMSLAEEHPCLALPSILKTQISNESLHIETQMEACGLICTRHASDFHPENVKGPKTLEAESTTILRTRNYTILIKDTITDSTDQVMYRLHAEDLPLFRAPRPEDEDKRNHRLMKNKAHYQTSVRKLTDSTFFFPTSGLLDLVCSIDSVDNLTDIFSCIIQQSTDMISPSAVKINRGILDVKVKSAPSSNPANMRTLYVTDIDVADTPQELQILQEFVNPQCSLDNSTDELSVLVPLLNPENSLETDSVLHLTDCKASCIATVPRASLCSNLGQTVEYDVPLTFWTYLTVRVFVGMISGTAFAMFEGAVIAMLREHKGDYGLQRIYAAIGGMISSPLSGMLIDYASENKGYTDFRPAFYLYAGLKIISGFLMLTINLEFKSPAQNVVADVLTVLRKIEIVALFITCFILGTAWGYIESFLFWLLQDLGASRSLMGITITIGGIAGLPLLVMSGPIIDRIGHANVLFIGFIFYAIRLLGYSLIYNPWMCLIFEAMESITSSLAITAAVTYAAKLSTNTTDSSIQGLLGGIYFGVGKGSGSLVGGYLMKAVGTRPTYQIFSAVTLVTGCLYYAFNHFYIVKRIGGSEKENADNPFGGSIRPKLTPAAIEKQREAEEINNASHKTSKIKNNVKENSSAVKNCNPPVKYTTGVNNLNSSNHNSKNSRKVIDSGGVNLGYIDDESNSYRQSYLNSTDSRNEDKR</sequence>
<comment type="similarity">
    <text evidence="2">Belongs to the major facilitator superfamily. MFSD6 family.</text>
</comment>
<name>A0A1B6I0K6_9HEMI</name>